<organism evidence="2 3">
    <name type="scientific">Sphingobacterium lactis</name>
    <dbReference type="NCBI Taxonomy" id="797291"/>
    <lineage>
        <taxon>Bacteria</taxon>
        <taxon>Pseudomonadati</taxon>
        <taxon>Bacteroidota</taxon>
        <taxon>Sphingobacteriia</taxon>
        <taxon>Sphingobacteriales</taxon>
        <taxon>Sphingobacteriaceae</taxon>
        <taxon>Sphingobacterium</taxon>
    </lineage>
</organism>
<dbReference type="PROSITE" id="PS51257">
    <property type="entry name" value="PROKAR_LIPOPROTEIN"/>
    <property type="match status" value="1"/>
</dbReference>
<gene>
    <name evidence="2" type="ORF">SAMN05421877_10822</name>
</gene>
<protein>
    <submittedName>
        <fullName evidence="2">Starch-binding associating with outer membrane</fullName>
    </submittedName>
</protein>
<evidence type="ECO:0000313" key="3">
    <source>
        <dbReference type="Proteomes" id="UP000236731"/>
    </source>
</evidence>
<name>A0A1H6A872_9SPHI</name>
<keyword evidence="3" id="KW-1185">Reference proteome</keyword>
<feature type="chain" id="PRO_5009292399" evidence="1">
    <location>
        <begin position="21"/>
        <end position="511"/>
    </location>
</feature>
<dbReference type="AlphaFoldDB" id="A0A1H6A872"/>
<evidence type="ECO:0000313" key="2">
    <source>
        <dbReference type="EMBL" id="SEG44938.1"/>
    </source>
</evidence>
<dbReference type="EMBL" id="FNUT01000008">
    <property type="protein sequence ID" value="SEG44938.1"/>
    <property type="molecule type" value="Genomic_DNA"/>
</dbReference>
<dbReference type="SUPFAM" id="SSF48452">
    <property type="entry name" value="TPR-like"/>
    <property type="match status" value="1"/>
</dbReference>
<dbReference type="OrthoDB" id="9766256at2"/>
<sequence length="511" mass="58132">MKMKNLYTFLLIGASTLALGSCSKFEEINTNPETTNVVTPAMIATRVIVNMANQPSQKAFMMPYLLNKNIVWTEFVESYQYNGGFNSGQLNFTSINDLASMVKFAPTEKLAKSYEGLMYFSRALKFFNTTMDLGDIPYAEALKGESDKNYFPKYDTQKDVLLGVLKELELADKAFSEGENFSGDPIYKGNTTSWRKLTNSFMLHVLIQLSKKESDADLNIKSRFRTIVSNKPIFASNSDNYELKRANKSGQLYPFYKVGNNFTIYPIISSEIIEPLKSREDRRLFFYANPSEKRIAEGKSPAAFDAYAGIDPSLPFDVVTSIKNTKDFSKLNNRYLDIPTGEPTQQLSYAQLCLVIAEAATRGWIADQPVDWYKKGIQASMEFIQTNTPNAEGYTHGMPLSNDYIASHVQKMGSKFPTATEARIEEIITEKYLASFLQSEFMTYYDYRRTGFPKWKINPSTSLNSEAPTKIPVRWKYPAVENNYNSQHLDEAVKRQFNGTDDINQLIWLLK</sequence>
<dbReference type="Pfam" id="PF12771">
    <property type="entry name" value="SusD-like_2"/>
    <property type="match status" value="1"/>
</dbReference>
<feature type="signal peptide" evidence="1">
    <location>
        <begin position="1"/>
        <end position="20"/>
    </location>
</feature>
<keyword evidence="1" id="KW-0732">Signal</keyword>
<dbReference type="InterPro" id="IPR041662">
    <property type="entry name" value="SusD-like_2"/>
</dbReference>
<dbReference type="Proteomes" id="UP000236731">
    <property type="component" value="Unassembled WGS sequence"/>
</dbReference>
<evidence type="ECO:0000256" key="1">
    <source>
        <dbReference type="SAM" id="SignalP"/>
    </source>
</evidence>
<proteinExistence type="predicted"/>
<accession>A0A1H6A872</accession>
<reference evidence="3" key="1">
    <citation type="submission" date="2016-10" db="EMBL/GenBank/DDBJ databases">
        <authorList>
            <person name="Varghese N."/>
            <person name="Submissions S."/>
        </authorList>
    </citation>
    <scope>NUCLEOTIDE SEQUENCE [LARGE SCALE GENOMIC DNA]</scope>
    <source>
        <strain evidence="3">DSM 22361</strain>
    </source>
</reference>
<dbReference type="Gene3D" id="1.25.40.390">
    <property type="match status" value="1"/>
</dbReference>
<dbReference type="InterPro" id="IPR011990">
    <property type="entry name" value="TPR-like_helical_dom_sf"/>
</dbReference>